<dbReference type="GO" id="GO:0003713">
    <property type="term" value="F:transcription coactivator activity"/>
    <property type="evidence" value="ECO:0007669"/>
    <property type="project" value="InterPro"/>
</dbReference>
<dbReference type="PANTHER" id="PTHR31606:SF1">
    <property type="entry name" value="WW DOMAIN BINDING PROTEIN 2, ISOFORM E"/>
    <property type="match status" value="1"/>
</dbReference>
<keyword evidence="3" id="KW-1185">Reference proteome</keyword>
<dbReference type="GeneID" id="24097230"/>
<dbReference type="OrthoDB" id="1259151at2759"/>
<evidence type="ECO:0000313" key="3">
    <source>
        <dbReference type="Proteomes" id="UP000006352"/>
    </source>
</evidence>
<gene>
    <name evidence="2" type="ORF">FIBRA_04411</name>
</gene>
<dbReference type="RefSeq" id="XP_012181602.1">
    <property type="nucleotide sequence ID" value="XM_012326212.1"/>
</dbReference>
<feature type="region of interest" description="Disordered" evidence="1">
    <location>
        <begin position="35"/>
        <end position="55"/>
    </location>
</feature>
<accession>J4H2Y2</accession>
<dbReference type="AlphaFoldDB" id="J4H2Y2"/>
<name>J4H2Y2_9APHY</name>
<evidence type="ECO:0008006" key="4">
    <source>
        <dbReference type="Google" id="ProtNLM"/>
    </source>
</evidence>
<protein>
    <recommendedName>
        <fullName evidence="4">GRAM domain-containing protein</fullName>
    </recommendedName>
</protein>
<feature type="region of interest" description="Disordered" evidence="1">
    <location>
        <begin position="155"/>
        <end position="188"/>
    </location>
</feature>
<dbReference type="InParanoid" id="J4H2Y2"/>
<organism evidence="2 3">
    <name type="scientific">Fibroporia radiculosa</name>
    <dbReference type="NCBI Taxonomy" id="599839"/>
    <lineage>
        <taxon>Eukaryota</taxon>
        <taxon>Fungi</taxon>
        <taxon>Dikarya</taxon>
        <taxon>Basidiomycota</taxon>
        <taxon>Agaricomycotina</taxon>
        <taxon>Agaricomycetes</taxon>
        <taxon>Polyporales</taxon>
        <taxon>Fibroporiaceae</taxon>
        <taxon>Fibroporia</taxon>
    </lineage>
</organism>
<dbReference type="Proteomes" id="UP000006352">
    <property type="component" value="Unassembled WGS sequence"/>
</dbReference>
<dbReference type="FunCoup" id="J4H2Y2">
    <property type="interactions" value="180"/>
</dbReference>
<dbReference type="SUPFAM" id="SSF50729">
    <property type="entry name" value="PH domain-like"/>
    <property type="match status" value="1"/>
</dbReference>
<dbReference type="InterPro" id="IPR044852">
    <property type="entry name" value="WBP2-like"/>
</dbReference>
<dbReference type="GO" id="GO:0031490">
    <property type="term" value="F:chromatin DNA binding"/>
    <property type="evidence" value="ECO:0007669"/>
    <property type="project" value="TreeGrafter"/>
</dbReference>
<dbReference type="PANTHER" id="PTHR31606">
    <property type="entry name" value="WW DOMAIN BINDING PROTEIN 2, ISOFORM E"/>
    <property type="match status" value="1"/>
</dbReference>
<dbReference type="CDD" id="cd13214">
    <property type="entry name" value="PH-GRAM_WBP2"/>
    <property type="match status" value="1"/>
</dbReference>
<sequence>MALNYAMLSPSRSPIPLPHELTIRTVDSGVELSLTVPDAPPSRSADSGGSGGAKKLKDVGRLWLTDQRLIFVSDGTSKSSPLESLSVSLTSLLTTRFEQPIFGSNSLLVDIKPAPEGGLTDGTKAEIRFKDKGLFEFVGVLEKTRERAVYMKRQMADEHDSLPTYTPAEAGPSYSAGVPDDAPPGYDA</sequence>
<dbReference type="EMBL" id="HE797076">
    <property type="protein sequence ID" value="CCM02319.1"/>
    <property type="molecule type" value="Genomic_DNA"/>
</dbReference>
<dbReference type="GO" id="GO:0005634">
    <property type="term" value="C:nucleus"/>
    <property type="evidence" value="ECO:0007669"/>
    <property type="project" value="TreeGrafter"/>
</dbReference>
<dbReference type="STRING" id="599839.J4H2Y2"/>
<reference evidence="2 3" key="1">
    <citation type="journal article" date="2012" name="Appl. Environ. Microbiol.">
        <title>Short-read sequencing for genomic analysis of the brown rot fungus Fibroporia radiculosa.</title>
        <authorList>
            <person name="Tang J.D."/>
            <person name="Perkins A.D."/>
            <person name="Sonstegard T.S."/>
            <person name="Schroeder S.G."/>
            <person name="Burgess S.C."/>
            <person name="Diehl S.V."/>
        </authorList>
    </citation>
    <scope>NUCLEOTIDE SEQUENCE [LARGE SCALE GENOMIC DNA]</scope>
    <source>
        <strain evidence="2 3">TFFH 294</strain>
    </source>
</reference>
<evidence type="ECO:0000313" key="2">
    <source>
        <dbReference type="EMBL" id="CCM02319.1"/>
    </source>
</evidence>
<dbReference type="HOGENOM" id="CLU_066296_2_0_1"/>
<proteinExistence type="predicted"/>
<evidence type="ECO:0000256" key="1">
    <source>
        <dbReference type="SAM" id="MobiDB-lite"/>
    </source>
</evidence>